<dbReference type="Proteomes" id="UP001162060">
    <property type="component" value="Unassembled WGS sequence"/>
</dbReference>
<feature type="region of interest" description="Disordered" evidence="1">
    <location>
        <begin position="1"/>
        <end position="30"/>
    </location>
</feature>
<evidence type="ECO:0000313" key="2">
    <source>
        <dbReference type="EMBL" id="CAK7900068.1"/>
    </source>
</evidence>
<name>A0AAV1T2Y1_9STRA</name>
<comment type="caution">
    <text evidence="2">The sequence shown here is derived from an EMBL/GenBank/DDBJ whole genome shotgun (WGS) entry which is preliminary data.</text>
</comment>
<evidence type="ECO:0000256" key="1">
    <source>
        <dbReference type="SAM" id="MobiDB-lite"/>
    </source>
</evidence>
<reference evidence="2" key="1">
    <citation type="submission" date="2024-01" db="EMBL/GenBank/DDBJ databases">
        <authorList>
            <person name="Webb A."/>
        </authorList>
    </citation>
    <scope>NUCLEOTIDE SEQUENCE</scope>
    <source>
        <strain evidence="2">Pm1</strain>
    </source>
</reference>
<protein>
    <submittedName>
        <fullName evidence="2">Uncharacterized protein</fullName>
    </submittedName>
</protein>
<dbReference type="AlphaFoldDB" id="A0AAV1T2Y1"/>
<accession>A0AAV1T2Y1</accession>
<sequence length="84" mass="9434">MSSRDGRNASGQVARPQNVPPIKSREGKRGRYDGFGRLLICTARAMLVYVHAASFLHKWEVVKCVERVRMLSETCANLQLLSCI</sequence>
<dbReference type="EMBL" id="CAKLBY020000016">
    <property type="protein sequence ID" value="CAK7900068.1"/>
    <property type="molecule type" value="Genomic_DNA"/>
</dbReference>
<organism evidence="2 3">
    <name type="scientific">Peronospora matthiolae</name>
    <dbReference type="NCBI Taxonomy" id="2874970"/>
    <lineage>
        <taxon>Eukaryota</taxon>
        <taxon>Sar</taxon>
        <taxon>Stramenopiles</taxon>
        <taxon>Oomycota</taxon>
        <taxon>Peronosporomycetes</taxon>
        <taxon>Peronosporales</taxon>
        <taxon>Peronosporaceae</taxon>
        <taxon>Peronospora</taxon>
    </lineage>
</organism>
<evidence type="ECO:0000313" key="3">
    <source>
        <dbReference type="Proteomes" id="UP001162060"/>
    </source>
</evidence>
<gene>
    <name evidence="2" type="ORF">PM001_LOCUS1999</name>
</gene>
<proteinExistence type="predicted"/>